<dbReference type="Proteomes" id="UP000323274">
    <property type="component" value="Unassembled WGS sequence"/>
</dbReference>
<gene>
    <name evidence="2" type="ORF">LCIT_20340</name>
</gene>
<comment type="caution">
    <text evidence="2">The sequence shown here is derived from an EMBL/GenBank/DDBJ whole genome shotgun (WGS) entry which is preliminary data.</text>
</comment>
<sequence>MPWGTRNCQNDSTGTVKTAVPELSKRQSSDTEYSDTDLNETKTNSLDDDDDYIGGAENQNQLSKPADALLATGNLLAQYPQLRNLMHNLIPDLLVTDAVQAGIVVKSLADSLEFLKDELRSGNTILQNQIRIHGEIRLTSLLEENAKKQLVYMNENLIDHQQFGRYFSKGLAARIRTAVTTNKYAMGY</sequence>
<evidence type="ECO:0000313" key="3">
    <source>
        <dbReference type="Proteomes" id="UP000323274"/>
    </source>
</evidence>
<protein>
    <submittedName>
        <fullName evidence="2">Uncharacterized protein</fullName>
    </submittedName>
</protein>
<name>A0A5A5U453_LEUCI</name>
<organism evidence="2 3">
    <name type="scientific">Leuconostoc citreum</name>
    <dbReference type="NCBI Taxonomy" id="33964"/>
    <lineage>
        <taxon>Bacteria</taxon>
        <taxon>Bacillati</taxon>
        <taxon>Bacillota</taxon>
        <taxon>Bacilli</taxon>
        <taxon>Lactobacillales</taxon>
        <taxon>Lactobacillaceae</taxon>
        <taxon>Leuconostoc</taxon>
    </lineage>
</organism>
<dbReference type="EMBL" id="BJJW01000036">
    <property type="protein sequence ID" value="GDZ84792.1"/>
    <property type="molecule type" value="Genomic_DNA"/>
</dbReference>
<accession>A0A5A5U453</accession>
<reference evidence="2 3" key="1">
    <citation type="submission" date="2019-04" db="EMBL/GenBank/DDBJ databases">
        <title>A pseudo-fructophilic Leuconostoc citreum strain F192-5 isolated from peel of satsuma mandarin: the first report for isolation and characterization of strain-dependent fructophilic-like characteristics.</title>
        <authorList>
            <person name="Maeno S."/>
            <person name="Tanizawa Y."/>
            <person name="Kajikawa A."/>
            <person name="Kanesaki Y."/>
            <person name="Kubota E."/>
            <person name="Arita M."/>
            <person name="Leon D."/>
            <person name="Endo A."/>
        </authorList>
    </citation>
    <scope>NUCLEOTIDE SEQUENCE [LARGE SCALE GENOMIC DNA]</scope>
    <source>
        <strain evidence="2 3">F192-5</strain>
    </source>
</reference>
<evidence type="ECO:0000256" key="1">
    <source>
        <dbReference type="SAM" id="MobiDB-lite"/>
    </source>
</evidence>
<dbReference type="AlphaFoldDB" id="A0A5A5U453"/>
<proteinExistence type="predicted"/>
<evidence type="ECO:0000313" key="2">
    <source>
        <dbReference type="EMBL" id="GDZ84792.1"/>
    </source>
</evidence>
<feature type="region of interest" description="Disordered" evidence="1">
    <location>
        <begin position="1"/>
        <end position="57"/>
    </location>
</feature>
<feature type="compositionally biased region" description="Polar residues" evidence="1">
    <location>
        <begin position="1"/>
        <end position="16"/>
    </location>
</feature>